<dbReference type="PANTHER" id="PTHR46148:SF60">
    <property type="entry name" value="CHROMO DOMAIN-CONTAINING PROTEIN"/>
    <property type="match status" value="1"/>
</dbReference>
<dbReference type="SUPFAM" id="SSF54160">
    <property type="entry name" value="Chromo domain-like"/>
    <property type="match status" value="1"/>
</dbReference>
<dbReference type="AlphaFoldDB" id="A0A699V1B7"/>
<sequence>DLSYVEEPKAILDRQDRVMRNKTIPFVKIHWRKHPEREATWETEESFRTSYPHFIP</sequence>
<organism evidence="2">
    <name type="scientific">Tanacetum cinerariifolium</name>
    <name type="common">Dalmatian daisy</name>
    <name type="synonym">Chrysanthemum cinerariifolium</name>
    <dbReference type="NCBI Taxonomy" id="118510"/>
    <lineage>
        <taxon>Eukaryota</taxon>
        <taxon>Viridiplantae</taxon>
        <taxon>Streptophyta</taxon>
        <taxon>Embryophyta</taxon>
        <taxon>Tracheophyta</taxon>
        <taxon>Spermatophyta</taxon>
        <taxon>Magnoliopsida</taxon>
        <taxon>eudicotyledons</taxon>
        <taxon>Gunneridae</taxon>
        <taxon>Pentapetalae</taxon>
        <taxon>asterids</taxon>
        <taxon>campanulids</taxon>
        <taxon>Asterales</taxon>
        <taxon>Asteraceae</taxon>
        <taxon>Asteroideae</taxon>
        <taxon>Anthemideae</taxon>
        <taxon>Anthemidinae</taxon>
        <taxon>Tanacetum</taxon>
    </lineage>
</organism>
<dbReference type="InterPro" id="IPR023780">
    <property type="entry name" value="Chromo_domain"/>
</dbReference>
<reference evidence="2" key="1">
    <citation type="journal article" date="2019" name="Sci. Rep.">
        <title>Draft genome of Tanacetum cinerariifolium, the natural source of mosquito coil.</title>
        <authorList>
            <person name="Yamashiro T."/>
            <person name="Shiraishi A."/>
            <person name="Satake H."/>
            <person name="Nakayama K."/>
        </authorList>
    </citation>
    <scope>NUCLEOTIDE SEQUENCE</scope>
</reference>
<dbReference type="Pfam" id="PF00385">
    <property type="entry name" value="Chromo"/>
    <property type="match status" value="1"/>
</dbReference>
<proteinExistence type="predicted"/>
<feature type="non-terminal residue" evidence="2">
    <location>
        <position position="1"/>
    </location>
</feature>
<dbReference type="EMBL" id="BKCJ011376496">
    <property type="protein sequence ID" value="GFD27379.1"/>
    <property type="molecule type" value="Genomic_DNA"/>
</dbReference>
<evidence type="ECO:0000259" key="1">
    <source>
        <dbReference type="Pfam" id="PF00385"/>
    </source>
</evidence>
<protein>
    <recommendedName>
        <fullName evidence="1">Chromo domain-containing protein</fullName>
    </recommendedName>
</protein>
<feature type="domain" description="Chromo" evidence="1">
    <location>
        <begin position="8"/>
        <end position="52"/>
    </location>
</feature>
<evidence type="ECO:0000313" key="2">
    <source>
        <dbReference type="EMBL" id="GFD27379.1"/>
    </source>
</evidence>
<gene>
    <name evidence="2" type="ORF">Tci_899348</name>
</gene>
<dbReference type="PANTHER" id="PTHR46148">
    <property type="entry name" value="CHROMO DOMAIN-CONTAINING PROTEIN"/>
    <property type="match status" value="1"/>
</dbReference>
<comment type="caution">
    <text evidence="2">The sequence shown here is derived from an EMBL/GenBank/DDBJ whole genome shotgun (WGS) entry which is preliminary data.</text>
</comment>
<dbReference type="InterPro" id="IPR016197">
    <property type="entry name" value="Chromo-like_dom_sf"/>
</dbReference>
<name>A0A699V1B7_TANCI</name>
<accession>A0A699V1B7</accession>
<dbReference type="Gene3D" id="2.40.50.40">
    <property type="match status" value="1"/>
</dbReference>